<dbReference type="Proteomes" id="UP000053718">
    <property type="component" value="Unassembled WGS sequence"/>
</dbReference>
<evidence type="ECO:0000256" key="1">
    <source>
        <dbReference type="SAM" id="Phobius"/>
    </source>
</evidence>
<feature type="transmembrane region" description="Helical" evidence="1">
    <location>
        <begin position="7"/>
        <end position="28"/>
    </location>
</feature>
<gene>
    <name evidence="2" type="ORF">IDAT_04110</name>
</gene>
<dbReference type="STRING" id="1517416.IDAT_04110"/>
<keyword evidence="3" id="KW-1185">Reference proteome</keyword>
<dbReference type="EMBL" id="JPIN01000003">
    <property type="protein sequence ID" value="KFZ29312.1"/>
    <property type="molecule type" value="Genomic_DNA"/>
</dbReference>
<dbReference type="AlphaFoldDB" id="A0A094IQA3"/>
<keyword evidence="1" id="KW-0812">Transmembrane</keyword>
<accession>A0A094IQA3</accession>
<organism evidence="2 3">
    <name type="scientific">Pseudidiomarina atlantica</name>
    <dbReference type="NCBI Taxonomy" id="1517416"/>
    <lineage>
        <taxon>Bacteria</taxon>
        <taxon>Pseudomonadati</taxon>
        <taxon>Pseudomonadota</taxon>
        <taxon>Gammaproteobacteria</taxon>
        <taxon>Alteromonadales</taxon>
        <taxon>Idiomarinaceae</taxon>
        <taxon>Pseudidiomarina</taxon>
    </lineage>
</organism>
<feature type="transmembrane region" description="Helical" evidence="1">
    <location>
        <begin position="48"/>
        <end position="68"/>
    </location>
</feature>
<name>A0A094IQA3_9GAMM</name>
<keyword evidence="1" id="KW-1133">Transmembrane helix</keyword>
<protein>
    <submittedName>
        <fullName evidence="2">Uncharacterized protein</fullName>
    </submittedName>
</protein>
<comment type="caution">
    <text evidence="2">The sequence shown here is derived from an EMBL/GenBank/DDBJ whole genome shotgun (WGS) entry which is preliminary data.</text>
</comment>
<reference evidence="2 3" key="1">
    <citation type="submission" date="2014-06" db="EMBL/GenBank/DDBJ databases">
        <title>Draft genome sequence of Idiomarina sp. MCCC 1A10513.</title>
        <authorList>
            <person name="Du J."/>
            <person name="Lai Q."/>
            <person name="Shao Z."/>
        </authorList>
    </citation>
    <scope>NUCLEOTIDE SEQUENCE [LARGE SCALE GENOMIC DNA]</scope>
    <source>
        <strain evidence="2 3">MCCC 1A10513</strain>
    </source>
</reference>
<proteinExistence type="predicted"/>
<keyword evidence="1" id="KW-0472">Membrane</keyword>
<sequence>MKPKYSFLEMVLYFFLALISGYIAYSGYESEVVLSRRGSISKMENAEGYFFNMALWLLIFVFCIYLLISTFIKKVCRALGRDDV</sequence>
<evidence type="ECO:0000313" key="2">
    <source>
        <dbReference type="EMBL" id="KFZ29312.1"/>
    </source>
</evidence>
<evidence type="ECO:0000313" key="3">
    <source>
        <dbReference type="Proteomes" id="UP000053718"/>
    </source>
</evidence>